<keyword evidence="6" id="KW-0443">Lipid metabolism</keyword>
<evidence type="ECO:0000256" key="2">
    <source>
        <dbReference type="ARBA" id="ARBA00005189"/>
    </source>
</evidence>
<keyword evidence="8" id="KW-0594">Phospholipid biosynthesis</keyword>
<evidence type="ECO:0000256" key="1">
    <source>
        <dbReference type="ARBA" id="ARBA00001928"/>
    </source>
</evidence>
<evidence type="ECO:0000256" key="9">
    <source>
        <dbReference type="ARBA" id="ARBA00023239"/>
    </source>
</evidence>
<keyword evidence="4" id="KW-0444">Lipid biosynthesis</keyword>
<evidence type="ECO:0000256" key="12">
    <source>
        <dbReference type="ARBA" id="ARBA00024326"/>
    </source>
</evidence>
<keyword evidence="10" id="KW-1208">Phospholipid metabolism</keyword>
<evidence type="ECO:0000256" key="4">
    <source>
        <dbReference type="ARBA" id="ARBA00022516"/>
    </source>
</evidence>
<keyword evidence="5" id="KW-0210">Decarboxylase</keyword>
<evidence type="ECO:0000256" key="3">
    <source>
        <dbReference type="ARBA" id="ARBA00012243"/>
    </source>
</evidence>
<reference evidence="13 14" key="1">
    <citation type="submission" date="2023-12" db="EMBL/GenBank/DDBJ databases">
        <title>Description of an unclassified Opitutus bacterium of Verrucomicrobiota.</title>
        <authorList>
            <person name="Zhang D.-F."/>
        </authorList>
    </citation>
    <scope>NUCLEOTIDE SEQUENCE [LARGE SCALE GENOMIC DNA]</scope>
    <source>
        <strain evidence="13 14">WL0086</strain>
    </source>
</reference>
<comment type="pathway">
    <text evidence="12">Phospholipid metabolism; phosphatidylethanolamine biosynthesis.</text>
</comment>
<dbReference type="GO" id="GO:0004609">
    <property type="term" value="F:phosphatidylserine decarboxylase activity"/>
    <property type="evidence" value="ECO:0007669"/>
    <property type="project" value="UniProtKB-EC"/>
</dbReference>
<dbReference type="PANTHER" id="PTHR10067">
    <property type="entry name" value="PHOSPHATIDYLSERINE DECARBOXYLASE"/>
    <property type="match status" value="1"/>
</dbReference>
<protein>
    <recommendedName>
        <fullName evidence="3">phosphatidylserine decarboxylase</fullName>
        <ecNumber evidence="3">4.1.1.65</ecNumber>
    </recommendedName>
</protein>
<dbReference type="RefSeq" id="WP_221033253.1">
    <property type="nucleotide sequence ID" value="NZ_CP139781.1"/>
</dbReference>
<comment type="cofactor">
    <cofactor evidence="1">
        <name>pyruvate</name>
        <dbReference type="ChEBI" id="CHEBI:15361"/>
    </cofactor>
</comment>
<keyword evidence="7" id="KW-0865">Zymogen</keyword>
<keyword evidence="14" id="KW-1185">Reference proteome</keyword>
<evidence type="ECO:0000256" key="6">
    <source>
        <dbReference type="ARBA" id="ARBA00023098"/>
    </source>
</evidence>
<dbReference type="Proteomes" id="UP000738431">
    <property type="component" value="Chromosome"/>
</dbReference>
<evidence type="ECO:0000256" key="8">
    <source>
        <dbReference type="ARBA" id="ARBA00023209"/>
    </source>
</evidence>
<evidence type="ECO:0000256" key="5">
    <source>
        <dbReference type="ARBA" id="ARBA00022793"/>
    </source>
</evidence>
<proteinExistence type="predicted"/>
<sequence>MAAAPIDFFNRYSGEIEREQVYGEKWLRWAYETGLGRATTAMLLRRKFFSWYYGMRMDRVYSGNKVLPFVVDYDLDADEFGKQAWEYKTFNEFFARSLKPEARPIAPGDDVAVLPADGRHLAFPDVDAADGFYVKGSKFTLAELFGSAAAAEPFAGGSMLISRLCPVDYHRFHFPVEGVPELSSLIKGWLYSVSPIALRRQVRYLVENKRMLTLIESPQFGQVAMFEVGATCVGTIKQLFVEGRTNVKGEEKGLFKFGGSCVITVFQRGRITLADDLVEHSREHREVYAKMGDVLGRAAAQS</sequence>
<keyword evidence="9 13" id="KW-0456">Lyase</keyword>
<dbReference type="EMBL" id="CP139781">
    <property type="protein sequence ID" value="WRQ86514.1"/>
    <property type="molecule type" value="Genomic_DNA"/>
</dbReference>
<dbReference type="InterPro" id="IPR003817">
    <property type="entry name" value="PS_Dcarbxylase"/>
</dbReference>
<name>A0ABZ1C7K6_9BACT</name>
<evidence type="ECO:0000256" key="7">
    <source>
        <dbReference type="ARBA" id="ARBA00023145"/>
    </source>
</evidence>
<evidence type="ECO:0000313" key="13">
    <source>
        <dbReference type="EMBL" id="WRQ86514.1"/>
    </source>
</evidence>
<gene>
    <name evidence="13" type="primary">asd</name>
    <name evidence="13" type="ORF">K1X11_017010</name>
</gene>
<evidence type="ECO:0000256" key="10">
    <source>
        <dbReference type="ARBA" id="ARBA00023264"/>
    </source>
</evidence>
<accession>A0ABZ1C7K6</accession>
<evidence type="ECO:0000313" key="14">
    <source>
        <dbReference type="Proteomes" id="UP000738431"/>
    </source>
</evidence>
<dbReference type="EC" id="4.1.1.65" evidence="3"/>
<evidence type="ECO:0000256" key="11">
    <source>
        <dbReference type="ARBA" id="ARBA00023317"/>
    </source>
</evidence>
<comment type="pathway">
    <text evidence="2">Lipid metabolism.</text>
</comment>
<dbReference type="Pfam" id="PF02666">
    <property type="entry name" value="PS_Dcarbxylase"/>
    <property type="match status" value="1"/>
</dbReference>
<dbReference type="InterPro" id="IPR033177">
    <property type="entry name" value="PSD-B"/>
</dbReference>
<dbReference type="NCBIfam" id="TIGR00163">
    <property type="entry name" value="PS_decarb"/>
    <property type="match status" value="1"/>
</dbReference>
<organism evidence="13 14">
    <name type="scientific">Actomonas aquatica</name>
    <dbReference type="NCBI Taxonomy" id="2866162"/>
    <lineage>
        <taxon>Bacteria</taxon>
        <taxon>Pseudomonadati</taxon>
        <taxon>Verrucomicrobiota</taxon>
        <taxon>Opitutia</taxon>
        <taxon>Opitutales</taxon>
        <taxon>Opitutaceae</taxon>
        <taxon>Actomonas</taxon>
    </lineage>
</organism>
<keyword evidence="11" id="KW-0670">Pyruvate</keyword>
<dbReference type="PANTHER" id="PTHR10067:SF17">
    <property type="entry name" value="PHOSPHATIDYLSERINE DECARBOXYLASE PROENZYME 2"/>
    <property type="match status" value="1"/>
</dbReference>